<protein>
    <submittedName>
        <fullName evidence="1">Sarcoma antigen ny-sar-23</fullName>
    </submittedName>
</protein>
<dbReference type="Proteomes" id="UP001056778">
    <property type="component" value="Chromosome 9"/>
</dbReference>
<reference evidence="1" key="1">
    <citation type="submission" date="2022-04" db="EMBL/GenBank/DDBJ databases">
        <title>Chromosome-scale genome assembly of Holotrichia oblita Faldermann.</title>
        <authorList>
            <person name="Rongchong L."/>
        </authorList>
    </citation>
    <scope>NUCLEOTIDE SEQUENCE</scope>
    <source>
        <strain evidence="1">81SQS9</strain>
    </source>
</reference>
<accession>A0ACB9SIU4</accession>
<keyword evidence="2" id="KW-1185">Reference proteome</keyword>
<sequence length="177" mass="20268">MAAYPGLIVMNSCLWDITRYGPSSIAEFKLNFIQMLQFVKENLPRTKMVWITTLPPSPKCRGGFLNAQARFLQTMLPFHVVQANDFVTKTLKSYNVDIIDLHYHMKFLIDYRANDGIHWNPEAVRFITNLFLTHLTVSNGLNLPGRVLIGGKYALYNRLRSNRCTNQNGTQKKCASP</sequence>
<dbReference type="EMBL" id="CM043023">
    <property type="protein sequence ID" value="KAI4454728.1"/>
    <property type="molecule type" value="Genomic_DNA"/>
</dbReference>
<name>A0ACB9SIU4_HOLOL</name>
<evidence type="ECO:0000313" key="1">
    <source>
        <dbReference type="EMBL" id="KAI4454728.1"/>
    </source>
</evidence>
<gene>
    <name evidence="1" type="ORF">MML48_9g00020972</name>
</gene>
<evidence type="ECO:0000313" key="2">
    <source>
        <dbReference type="Proteomes" id="UP001056778"/>
    </source>
</evidence>
<organism evidence="1 2">
    <name type="scientific">Holotrichia oblita</name>
    <name type="common">Chafer beetle</name>
    <dbReference type="NCBI Taxonomy" id="644536"/>
    <lineage>
        <taxon>Eukaryota</taxon>
        <taxon>Metazoa</taxon>
        <taxon>Ecdysozoa</taxon>
        <taxon>Arthropoda</taxon>
        <taxon>Hexapoda</taxon>
        <taxon>Insecta</taxon>
        <taxon>Pterygota</taxon>
        <taxon>Neoptera</taxon>
        <taxon>Endopterygota</taxon>
        <taxon>Coleoptera</taxon>
        <taxon>Polyphaga</taxon>
        <taxon>Scarabaeiformia</taxon>
        <taxon>Scarabaeidae</taxon>
        <taxon>Melolonthinae</taxon>
        <taxon>Holotrichia</taxon>
    </lineage>
</organism>
<proteinExistence type="predicted"/>
<comment type="caution">
    <text evidence="1">The sequence shown here is derived from an EMBL/GenBank/DDBJ whole genome shotgun (WGS) entry which is preliminary data.</text>
</comment>